<reference evidence="1" key="1">
    <citation type="submission" date="2020-05" db="EMBL/GenBank/DDBJ databases">
        <title>Large-scale comparative analyses of tick genomes elucidate their genetic diversity and vector capacities.</title>
        <authorList>
            <person name="Jia N."/>
            <person name="Wang J."/>
            <person name="Shi W."/>
            <person name="Du L."/>
            <person name="Sun Y."/>
            <person name="Zhan W."/>
            <person name="Jiang J."/>
            <person name="Wang Q."/>
            <person name="Zhang B."/>
            <person name="Ji P."/>
            <person name="Sakyi L.B."/>
            <person name="Cui X."/>
            <person name="Yuan T."/>
            <person name="Jiang B."/>
            <person name="Yang W."/>
            <person name="Lam T.T.-Y."/>
            <person name="Chang Q."/>
            <person name="Ding S."/>
            <person name="Wang X."/>
            <person name="Zhu J."/>
            <person name="Ruan X."/>
            <person name="Zhao L."/>
            <person name="Wei J."/>
            <person name="Que T."/>
            <person name="Du C."/>
            <person name="Cheng J."/>
            <person name="Dai P."/>
            <person name="Han X."/>
            <person name="Huang E."/>
            <person name="Gao Y."/>
            <person name="Liu J."/>
            <person name="Shao H."/>
            <person name="Ye R."/>
            <person name="Li L."/>
            <person name="Wei W."/>
            <person name="Wang X."/>
            <person name="Wang C."/>
            <person name="Yang T."/>
            <person name="Huo Q."/>
            <person name="Li W."/>
            <person name="Guo W."/>
            <person name="Chen H."/>
            <person name="Zhou L."/>
            <person name="Ni X."/>
            <person name="Tian J."/>
            <person name="Zhou Y."/>
            <person name="Sheng Y."/>
            <person name="Liu T."/>
            <person name="Pan Y."/>
            <person name="Xia L."/>
            <person name="Li J."/>
            <person name="Zhao F."/>
            <person name="Cao W."/>
        </authorList>
    </citation>
    <scope>NUCLEOTIDE SEQUENCE</scope>
    <source>
        <strain evidence="1">Dsil-2018</strain>
    </source>
</reference>
<accession>A0ACB8DVF9</accession>
<evidence type="ECO:0000313" key="1">
    <source>
        <dbReference type="EMBL" id="KAH7978497.1"/>
    </source>
</evidence>
<proteinExistence type="predicted"/>
<dbReference type="EMBL" id="CM023470">
    <property type="protein sequence ID" value="KAH7978497.1"/>
    <property type="molecule type" value="Genomic_DNA"/>
</dbReference>
<gene>
    <name evidence="1" type="ORF">HPB49_005739</name>
</gene>
<keyword evidence="2" id="KW-1185">Reference proteome</keyword>
<evidence type="ECO:0000313" key="2">
    <source>
        <dbReference type="Proteomes" id="UP000821865"/>
    </source>
</evidence>
<name>A0ACB8DVF9_DERSI</name>
<organism evidence="1 2">
    <name type="scientific">Dermacentor silvarum</name>
    <name type="common">Tick</name>
    <dbReference type="NCBI Taxonomy" id="543639"/>
    <lineage>
        <taxon>Eukaryota</taxon>
        <taxon>Metazoa</taxon>
        <taxon>Ecdysozoa</taxon>
        <taxon>Arthropoda</taxon>
        <taxon>Chelicerata</taxon>
        <taxon>Arachnida</taxon>
        <taxon>Acari</taxon>
        <taxon>Parasitiformes</taxon>
        <taxon>Ixodida</taxon>
        <taxon>Ixodoidea</taxon>
        <taxon>Ixodidae</taxon>
        <taxon>Rhipicephalinae</taxon>
        <taxon>Dermacentor</taxon>
    </lineage>
</organism>
<comment type="caution">
    <text evidence="1">The sequence shown here is derived from an EMBL/GenBank/DDBJ whole genome shotgun (WGS) entry which is preliminary data.</text>
</comment>
<sequence length="249" mass="28260">MDSSSASNTTWSDAETRAAIRLWEEHLPDLRHAKRNLKVCAAIAENQQALGFDKSTKEVKKKIENLGNKYRLIKRKETGTGSGAISWPYYWDIHRFLGTLPLHDQTLAQESSCSQTSPAEVILEAIARGPPCKVTSQVTGARHLSLKWHAAPHHAHRHLRRGTLLCHPPHPDTGLDDSCQNPATKKRKRQPTPSTLVMQLLDEQRQLRISSEPRKDRELQLREELLKVFKQIASIEERLLSVLEKLANK</sequence>
<protein>
    <submittedName>
        <fullName evidence="1">Uncharacterized protein</fullName>
    </submittedName>
</protein>
<dbReference type="Proteomes" id="UP000821865">
    <property type="component" value="Chromosome 1"/>
</dbReference>